<organism evidence="1 2">
    <name type="scientific">Salipaludibacillus keqinensis</name>
    <dbReference type="NCBI Taxonomy" id="2045207"/>
    <lineage>
        <taxon>Bacteria</taxon>
        <taxon>Bacillati</taxon>
        <taxon>Bacillota</taxon>
        <taxon>Bacilli</taxon>
        <taxon>Bacillales</taxon>
        <taxon>Bacillaceae</taxon>
    </lineage>
</organism>
<sequence length="85" mass="10054">MSNYEKEAYFELRDKLIKRLPEPEKSVYRYFRGIEKTNLERTGRLVVDGKTPVESTAEHFQMTIEETKDVCRSASLKLQELARKQ</sequence>
<dbReference type="OrthoDB" id="2720271at2"/>
<accession>A0A323TKH7</accession>
<protein>
    <submittedName>
        <fullName evidence="1">Uncharacterized protein</fullName>
    </submittedName>
</protein>
<dbReference type="Proteomes" id="UP000248214">
    <property type="component" value="Unassembled WGS sequence"/>
</dbReference>
<evidence type="ECO:0000313" key="1">
    <source>
        <dbReference type="EMBL" id="PYZ95090.1"/>
    </source>
</evidence>
<dbReference type="EMBL" id="PDOD01000001">
    <property type="protein sequence ID" value="PYZ95090.1"/>
    <property type="molecule type" value="Genomic_DNA"/>
</dbReference>
<reference evidence="1 2" key="1">
    <citation type="submission" date="2017-10" db="EMBL/GenBank/DDBJ databases">
        <title>Bacillus sp. nov., a halophilic bacterium isolated from a Keqin Lake.</title>
        <authorList>
            <person name="Wang H."/>
        </authorList>
    </citation>
    <scope>NUCLEOTIDE SEQUENCE [LARGE SCALE GENOMIC DNA]</scope>
    <source>
        <strain evidence="1 2">KQ-12</strain>
    </source>
</reference>
<name>A0A323TKH7_9BACI</name>
<evidence type="ECO:0000313" key="2">
    <source>
        <dbReference type="Proteomes" id="UP000248214"/>
    </source>
</evidence>
<proteinExistence type="predicted"/>
<gene>
    <name evidence="1" type="ORF">CR194_06135</name>
</gene>
<keyword evidence="2" id="KW-1185">Reference proteome</keyword>
<dbReference type="AlphaFoldDB" id="A0A323TKH7"/>
<comment type="caution">
    <text evidence="1">The sequence shown here is derived from an EMBL/GenBank/DDBJ whole genome shotgun (WGS) entry which is preliminary data.</text>
</comment>
<dbReference type="RefSeq" id="WP_110608725.1">
    <property type="nucleotide sequence ID" value="NZ_PDOD01000001.1"/>
</dbReference>